<evidence type="ECO:0000313" key="2">
    <source>
        <dbReference type="Proteomes" id="UP000824469"/>
    </source>
</evidence>
<accession>A0AA38LPH0</accession>
<organism evidence="1 2">
    <name type="scientific">Taxus chinensis</name>
    <name type="common">Chinese yew</name>
    <name type="synonym">Taxus wallichiana var. chinensis</name>
    <dbReference type="NCBI Taxonomy" id="29808"/>
    <lineage>
        <taxon>Eukaryota</taxon>
        <taxon>Viridiplantae</taxon>
        <taxon>Streptophyta</taxon>
        <taxon>Embryophyta</taxon>
        <taxon>Tracheophyta</taxon>
        <taxon>Spermatophyta</taxon>
        <taxon>Pinopsida</taxon>
        <taxon>Pinidae</taxon>
        <taxon>Conifers II</taxon>
        <taxon>Cupressales</taxon>
        <taxon>Taxaceae</taxon>
        <taxon>Taxus</taxon>
    </lineage>
</organism>
<feature type="non-terminal residue" evidence="1">
    <location>
        <position position="1"/>
    </location>
</feature>
<dbReference type="EMBL" id="JAHRHJ020000001">
    <property type="protein sequence ID" value="KAH9331506.1"/>
    <property type="molecule type" value="Genomic_DNA"/>
</dbReference>
<sequence length="63" mass="7431">ARQQLTMQDRMPPLLGRMWPHMSTVQWGIIREVGLGGVQRYRVIDRDHSLMVTLIERWDLATN</sequence>
<name>A0AA38LPH0_TAXCH</name>
<evidence type="ECO:0000313" key="1">
    <source>
        <dbReference type="EMBL" id="KAH9331506.1"/>
    </source>
</evidence>
<reference evidence="1 2" key="1">
    <citation type="journal article" date="2021" name="Nat. Plants">
        <title>The Taxus genome provides insights into paclitaxel biosynthesis.</title>
        <authorList>
            <person name="Xiong X."/>
            <person name="Gou J."/>
            <person name="Liao Q."/>
            <person name="Li Y."/>
            <person name="Zhou Q."/>
            <person name="Bi G."/>
            <person name="Li C."/>
            <person name="Du R."/>
            <person name="Wang X."/>
            <person name="Sun T."/>
            <person name="Guo L."/>
            <person name="Liang H."/>
            <person name="Lu P."/>
            <person name="Wu Y."/>
            <person name="Zhang Z."/>
            <person name="Ro D.K."/>
            <person name="Shang Y."/>
            <person name="Huang S."/>
            <person name="Yan J."/>
        </authorList>
    </citation>
    <scope>NUCLEOTIDE SEQUENCE [LARGE SCALE GENOMIC DNA]</scope>
    <source>
        <strain evidence="1">Ta-2019</strain>
    </source>
</reference>
<comment type="caution">
    <text evidence="1">The sequence shown here is derived from an EMBL/GenBank/DDBJ whole genome shotgun (WGS) entry which is preliminary data.</text>
</comment>
<keyword evidence="2" id="KW-1185">Reference proteome</keyword>
<gene>
    <name evidence="1" type="ORF">KI387_003614</name>
</gene>
<feature type="non-terminal residue" evidence="1">
    <location>
        <position position="63"/>
    </location>
</feature>
<dbReference type="AlphaFoldDB" id="A0AA38LPH0"/>
<protein>
    <submittedName>
        <fullName evidence="1">Uncharacterized protein</fullName>
    </submittedName>
</protein>
<dbReference type="Proteomes" id="UP000824469">
    <property type="component" value="Unassembled WGS sequence"/>
</dbReference>
<proteinExistence type="predicted"/>